<proteinExistence type="inferred from homology"/>
<gene>
    <name evidence="2" type="ORF">O6P43_017383</name>
</gene>
<dbReference type="Gene3D" id="3.40.50.2000">
    <property type="entry name" value="Glycogen Phosphorylase B"/>
    <property type="match status" value="1"/>
</dbReference>
<reference evidence="2" key="1">
    <citation type="journal article" date="2023" name="Science">
        <title>Elucidation of the pathway for biosynthesis of saponin adjuvants from the soapbark tree.</title>
        <authorList>
            <person name="Reed J."/>
            <person name="Orme A."/>
            <person name="El-Demerdash A."/>
            <person name="Owen C."/>
            <person name="Martin L.B.B."/>
            <person name="Misra R.C."/>
            <person name="Kikuchi S."/>
            <person name="Rejzek M."/>
            <person name="Martin A.C."/>
            <person name="Harkess A."/>
            <person name="Leebens-Mack J."/>
            <person name="Louveau T."/>
            <person name="Stephenson M.J."/>
            <person name="Osbourn A."/>
        </authorList>
    </citation>
    <scope>NUCLEOTIDE SEQUENCE</scope>
    <source>
        <strain evidence="2">S10</strain>
    </source>
</reference>
<name>A0AAD7PNV8_QUISA</name>
<protein>
    <submittedName>
        <fullName evidence="2">Glycosyltransferase</fullName>
    </submittedName>
</protein>
<dbReference type="AlphaFoldDB" id="A0AAD7PNV8"/>
<sequence>MLHPIEKPNNATINAFHNTRLLLLLLDPNGENVTFATTVHGVGQIKSLPFLPGLSSFASFSDGFDNGTKPSDDPNHIMSQMKRVGSQSLTNLILSLSSKQHNKPITTLIYSILLPWAAAVARDLSIPSAFLCVQSATAFAIYNLVTTLIWKKVCIKNIKMTLLEDDPNPCVLLNTYDVQAIAAVSFMNPIAIGPLIDPCSFLEINLTSHLAVTCLRHLLIRIISNG</sequence>
<dbReference type="PANTHER" id="PTHR11926:SF1534">
    <property type="entry name" value="GLYCOSYLTRANSFERASE"/>
    <property type="match status" value="1"/>
</dbReference>
<dbReference type="GO" id="GO:0080044">
    <property type="term" value="F:quercetin 7-O-glucosyltransferase activity"/>
    <property type="evidence" value="ECO:0007669"/>
    <property type="project" value="TreeGrafter"/>
</dbReference>
<accession>A0AAD7PNV8</accession>
<comment type="similarity">
    <text evidence="1">Belongs to the UDP-glycosyltransferase family.</text>
</comment>
<dbReference type="SUPFAM" id="SSF53756">
    <property type="entry name" value="UDP-Glycosyltransferase/glycogen phosphorylase"/>
    <property type="match status" value="1"/>
</dbReference>
<evidence type="ECO:0000313" key="3">
    <source>
        <dbReference type="Proteomes" id="UP001163823"/>
    </source>
</evidence>
<comment type="caution">
    <text evidence="2">The sequence shown here is derived from an EMBL/GenBank/DDBJ whole genome shotgun (WGS) entry which is preliminary data.</text>
</comment>
<dbReference type="PANTHER" id="PTHR11926">
    <property type="entry name" value="GLUCOSYL/GLUCURONOSYL TRANSFERASES"/>
    <property type="match status" value="1"/>
</dbReference>
<evidence type="ECO:0000313" key="2">
    <source>
        <dbReference type="EMBL" id="KAJ7962112.1"/>
    </source>
</evidence>
<organism evidence="2 3">
    <name type="scientific">Quillaja saponaria</name>
    <name type="common">Soap bark tree</name>
    <dbReference type="NCBI Taxonomy" id="32244"/>
    <lineage>
        <taxon>Eukaryota</taxon>
        <taxon>Viridiplantae</taxon>
        <taxon>Streptophyta</taxon>
        <taxon>Embryophyta</taxon>
        <taxon>Tracheophyta</taxon>
        <taxon>Spermatophyta</taxon>
        <taxon>Magnoliopsida</taxon>
        <taxon>eudicotyledons</taxon>
        <taxon>Gunneridae</taxon>
        <taxon>Pentapetalae</taxon>
        <taxon>rosids</taxon>
        <taxon>fabids</taxon>
        <taxon>Fabales</taxon>
        <taxon>Quillajaceae</taxon>
        <taxon>Quillaja</taxon>
    </lineage>
</organism>
<dbReference type="Proteomes" id="UP001163823">
    <property type="component" value="Chromosome 7"/>
</dbReference>
<keyword evidence="3" id="KW-1185">Reference proteome</keyword>
<evidence type="ECO:0000256" key="1">
    <source>
        <dbReference type="ARBA" id="ARBA00009995"/>
    </source>
</evidence>
<dbReference type="KEGG" id="qsa:O6P43_017383"/>
<dbReference type="EMBL" id="JARAOO010000007">
    <property type="protein sequence ID" value="KAJ7962112.1"/>
    <property type="molecule type" value="Genomic_DNA"/>
</dbReference>
<dbReference type="GO" id="GO:0080043">
    <property type="term" value="F:quercetin 3-O-glucosyltransferase activity"/>
    <property type="evidence" value="ECO:0007669"/>
    <property type="project" value="TreeGrafter"/>
</dbReference>